<sequence>MPGDDPDDALPRAPVDHPWFSRGYPRAERALERALGDARRAQNAQAWGRTLIIGAGTGLDVPALGEGTTDVVLLEPDATMRRTLSRRFPEWAIVGASAEAMPFTEGAFDTVISSLVLCSVGDVARGLEEITRVLVPGGQYLFLEHIANPHRLAGMVQQGIEPVWRCLGGGCRLTRDVETAVRQSPLTLTYCETVRAGGLLPVIRGRAVKSSGV</sequence>
<feature type="domain" description="Methyltransferase type 11" evidence="1">
    <location>
        <begin position="53"/>
        <end position="142"/>
    </location>
</feature>
<proteinExistence type="predicted"/>
<name>A0ABN5GVY9_9FIRM</name>
<evidence type="ECO:0000313" key="2">
    <source>
        <dbReference type="EMBL" id="AUW92666.1"/>
    </source>
</evidence>
<dbReference type="InterPro" id="IPR052356">
    <property type="entry name" value="Thiol_S-MT"/>
</dbReference>
<evidence type="ECO:0000259" key="1">
    <source>
        <dbReference type="Pfam" id="PF08241"/>
    </source>
</evidence>
<dbReference type="Gene3D" id="3.40.50.150">
    <property type="entry name" value="Vaccinia Virus protein VP39"/>
    <property type="match status" value="1"/>
</dbReference>
<dbReference type="CDD" id="cd02440">
    <property type="entry name" value="AdoMet_MTases"/>
    <property type="match status" value="1"/>
</dbReference>
<dbReference type="Proteomes" id="UP000325292">
    <property type="component" value="Chromosome"/>
</dbReference>
<reference evidence="2 3" key="1">
    <citation type="journal article" date="2019" name="Sci. Rep.">
        <title>Sulfobacillus thermotolerans: new insights into resistance and metabolic capacities of acidophilic chemolithotrophs.</title>
        <authorList>
            <person name="Panyushkina A.E."/>
            <person name="Babenko V.V."/>
            <person name="Nikitina A.S."/>
            <person name="Selezneva O.V."/>
            <person name="Tsaplina I.A."/>
            <person name="Letarova M.A."/>
            <person name="Kostryukova E.S."/>
            <person name="Letarov A.V."/>
        </authorList>
    </citation>
    <scope>NUCLEOTIDE SEQUENCE [LARGE SCALE GENOMIC DNA]</scope>
    <source>
        <strain evidence="2 3">Kr1</strain>
    </source>
</reference>
<dbReference type="EMBL" id="CP019454">
    <property type="protein sequence ID" value="AUW92666.1"/>
    <property type="molecule type" value="Genomic_DNA"/>
</dbReference>
<evidence type="ECO:0000313" key="3">
    <source>
        <dbReference type="Proteomes" id="UP000325292"/>
    </source>
</evidence>
<dbReference type="Pfam" id="PF08241">
    <property type="entry name" value="Methyltransf_11"/>
    <property type="match status" value="1"/>
</dbReference>
<gene>
    <name evidence="2" type="ORF">BXT84_00765</name>
</gene>
<dbReference type="InterPro" id="IPR029063">
    <property type="entry name" value="SAM-dependent_MTases_sf"/>
</dbReference>
<dbReference type="PANTHER" id="PTHR45036:SF1">
    <property type="entry name" value="METHYLTRANSFERASE LIKE 7A"/>
    <property type="match status" value="1"/>
</dbReference>
<protein>
    <recommendedName>
        <fullName evidence="1">Methyltransferase type 11 domain-containing protein</fullName>
    </recommendedName>
</protein>
<dbReference type="PANTHER" id="PTHR45036">
    <property type="entry name" value="METHYLTRANSFERASE LIKE 7B"/>
    <property type="match status" value="1"/>
</dbReference>
<accession>A0ABN5GVY9</accession>
<dbReference type="SUPFAM" id="SSF53335">
    <property type="entry name" value="S-adenosyl-L-methionine-dependent methyltransferases"/>
    <property type="match status" value="1"/>
</dbReference>
<dbReference type="InterPro" id="IPR013216">
    <property type="entry name" value="Methyltransf_11"/>
</dbReference>
<keyword evidence="3" id="KW-1185">Reference proteome</keyword>
<organism evidence="2 3">
    <name type="scientific">Sulfobacillus thermotolerans</name>
    <dbReference type="NCBI Taxonomy" id="338644"/>
    <lineage>
        <taxon>Bacteria</taxon>
        <taxon>Bacillati</taxon>
        <taxon>Bacillota</taxon>
        <taxon>Clostridia</taxon>
        <taxon>Eubacteriales</taxon>
        <taxon>Clostridiales Family XVII. Incertae Sedis</taxon>
        <taxon>Sulfobacillus</taxon>
    </lineage>
</organism>